<feature type="transmembrane region" description="Helical" evidence="1">
    <location>
        <begin position="31"/>
        <end position="51"/>
    </location>
</feature>
<evidence type="ECO:0000313" key="3">
    <source>
        <dbReference type="Proteomes" id="UP000694413"/>
    </source>
</evidence>
<accession>A0A8D2M774</accession>
<organism evidence="2 3">
    <name type="scientific">Zonotrichia albicollis</name>
    <name type="common">White-throated sparrow</name>
    <name type="synonym">Fringilla albicollis</name>
    <dbReference type="NCBI Taxonomy" id="44394"/>
    <lineage>
        <taxon>Eukaryota</taxon>
        <taxon>Metazoa</taxon>
        <taxon>Chordata</taxon>
        <taxon>Craniata</taxon>
        <taxon>Vertebrata</taxon>
        <taxon>Euteleostomi</taxon>
        <taxon>Archelosauria</taxon>
        <taxon>Archosauria</taxon>
        <taxon>Dinosauria</taxon>
        <taxon>Saurischia</taxon>
        <taxon>Theropoda</taxon>
        <taxon>Coelurosauria</taxon>
        <taxon>Aves</taxon>
        <taxon>Neognathae</taxon>
        <taxon>Neoaves</taxon>
        <taxon>Telluraves</taxon>
        <taxon>Australaves</taxon>
        <taxon>Passeriformes</taxon>
        <taxon>Passerellidae</taxon>
        <taxon>Zonotrichia</taxon>
    </lineage>
</organism>
<keyword evidence="1" id="KW-0472">Membrane</keyword>
<evidence type="ECO:0000256" key="1">
    <source>
        <dbReference type="SAM" id="Phobius"/>
    </source>
</evidence>
<dbReference type="Proteomes" id="UP000694413">
    <property type="component" value="Unassembled WGS sequence"/>
</dbReference>
<dbReference type="Ensembl" id="ENSZALT00000004035.1">
    <property type="protein sequence ID" value="ENSZALP00000002374.1"/>
    <property type="gene ID" value="ENSZALG00000002585.1"/>
</dbReference>
<keyword evidence="3" id="KW-1185">Reference proteome</keyword>
<sequence>RKIHSSSTELKWTQAAVKFISLGQTLRSSLLYSHLVPVPINFFGLLIHCIFPSLDDTG</sequence>
<dbReference type="AlphaFoldDB" id="A0A8D2M774"/>
<reference evidence="2" key="2">
    <citation type="submission" date="2025-09" db="UniProtKB">
        <authorList>
            <consortium name="Ensembl"/>
        </authorList>
    </citation>
    <scope>IDENTIFICATION</scope>
</reference>
<proteinExistence type="predicted"/>
<protein>
    <submittedName>
        <fullName evidence="2">Uncharacterized protein</fullName>
    </submittedName>
</protein>
<evidence type="ECO:0000313" key="2">
    <source>
        <dbReference type="Ensembl" id="ENSZALP00000002374.1"/>
    </source>
</evidence>
<name>A0A8D2M774_ZONAL</name>
<keyword evidence="1" id="KW-1133">Transmembrane helix</keyword>
<reference evidence="2" key="1">
    <citation type="submission" date="2025-08" db="UniProtKB">
        <authorList>
            <consortium name="Ensembl"/>
        </authorList>
    </citation>
    <scope>IDENTIFICATION</scope>
</reference>
<keyword evidence="1" id="KW-0812">Transmembrane</keyword>